<evidence type="ECO:0000259" key="3">
    <source>
        <dbReference type="Pfam" id="PF13359"/>
    </source>
</evidence>
<evidence type="ECO:0000313" key="5">
    <source>
        <dbReference type="Proteomes" id="UP000708208"/>
    </source>
</evidence>
<dbReference type="OrthoDB" id="7998387at2759"/>
<keyword evidence="2" id="KW-0479">Metal-binding</keyword>
<protein>
    <recommendedName>
        <fullName evidence="3">DDE Tnp4 domain-containing protein</fullName>
    </recommendedName>
</protein>
<reference evidence="4" key="1">
    <citation type="submission" date="2021-06" db="EMBL/GenBank/DDBJ databases">
        <authorList>
            <person name="Hodson N. C."/>
            <person name="Mongue J. A."/>
            <person name="Jaron S. K."/>
        </authorList>
    </citation>
    <scope>NUCLEOTIDE SEQUENCE</scope>
</reference>
<comment type="cofactor">
    <cofactor evidence="1">
        <name>a divalent metal cation</name>
        <dbReference type="ChEBI" id="CHEBI:60240"/>
    </cofactor>
</comment>
<evidence type="ECO:0000256" key="2">
    <source>
        <dbReference type="ARBA" id="ARBA00022723"/>
    </source>
</evidence>
<evidence type="ECO:0000256" key="1">
    <source>
        <dbReference type="ARBA" id="ARBA00001968"/>
    </source>
</evidence>
<sequence>MCGPDRRFYCVNANWPGATHDARVLRNTFICQNFENGWRPFPNAVVLGDSGYGASNWLIPPILENPNSEDERRFNRSHKRTKNY</sequence>
<comment type="caution">
    <text evidence="4">The sequence shown here is derived from an EMBL/GenBank/DDBJ whole genome shotgun (WGS) entry which is preliminary data.</text>
</comment>
<feature type="domain" description="DDE Tnp4" evidence="3">
    <location>
        <begin position="2"/>
        <end position="81"/>
    </location>
</feature>
<dbReference type="InterPro" id="IPR027806">
    <property type="entry name" value="HARBI1_dom"/>
</dbReference>
<gene>
    <name evidence="4" type="ORF">AFUS01_LOCUS40266</name>
</gene>
<organism evidence="4 5">
    <name type="scientific">Allacma fusca</name>
    <dbReference type="NCBI Taxonomy" id="39272"/>
    <lineage>
        <taxon>Eukaryota</taxon>
        <taxon>Metazoa</taxon>
        <taxon>Ecdysozoa</taxon>
        <taxon>Arthropoda</taxon>
        <taxon>Hexapoda</taxon>
        <taxon>Collembola</taxon>
        <taxon>Symphypleona</taxon>
        <taxon>Sminthuridae</taxon>
        <taxon>Allacma</taxon>
    </lineage>
</organism>
<evidence type="ECO:0000313" key="4">
    <source>
        <dbReference type="EMBL" id="CAG7830466.1"/>
    </source>
</evidence>
<keyword evidence="5" id="KW-1185">Reference proteome</keyword>
<proteinExistence type="predicted"/>
<dbReference type="Proteomes" id="UP000708208">
    <property type="component" value="Unassembled WGS sequence"/>
</dbReference>
<accession>A0A8J2LY25</accession>
<dbReference type="EMBL" id="CAJVCH010555976">
    <property type="protein sequence ID" value="CAG7830466.1"/>
    <property type="molecule type" value="Genomic_DNA"/>
</dbReference>
<dbReference type="GO" id="GO:0046872">
    <property type="term" value="F:metal ion binding"/>
    <property type="evidence" value="ECO:0007669"/>
    <property type="project" value="UniProtKB-KW"/>
</dbReference>
<dbReference type="AlphaFoldDB" id="A0A8J2LY25"/>
<name>A0A8J2LY25_9HEXA</name>
<dbReference type="Pfam" id="PF13359">
    <property type="entry name" value="DDE_Tnp_4"/>
    <property type="match status" value="1"/>
</dbReference>